<feature type="compositionally biased region" description="Basic and acidic residues" evidence="1">
    <location>
        <begin position="54"/>
        <end position="66"/>
    </location>
</feature>
<feature type="compositionally biased region" description="Polar residues" evidence="1">
    <location>
        <begin position="512"/>
        <end position="521"/>
    </location>
</feature>
<feature type="compositionally biased region" description="Low complexity" evidence="1">
    <location>
        <begin position="611"/>
        <end position="627"/>
    </location>
</feature>
<feature type="region of interest" description="Disordered" evidence="1">
    <location>
        <begin position="978"/>
        <end position="1058"/>
    </location>
</feature>
<feature type="region of interest" description="Disordered" evidence="1">
    <location>
        <begin position="1"/>
        <end position="640"/>
    </location>
</feature>
<feature type="compositionally biased region" description="Basic residues" evidence="1">
    <location>
        <begin position="1675"/>
        <end position="1687"/>
    </location>
</feature>
<feature type="compositionally biased region" description="Polar residues" evidence="1">
    <location>
        <begin position="1239"/>
        <end position="1249"/>
    </location>
</feature>
<feature type="compositionally biased region" description="Basic and acidic residues" evidence="1">
    <location>
        <begin position="1032"/>
        <end position="1050"/>
    </location>
</feature>
<feature type="compositionally biased region" description="Low complexity" evidence="1">
    <location>
        <begin position="257"/>
        <end position="288"/>
    </location>
</feature>
<feature type="compositionally biased region" description="Basic and acidic residues" evidence="1">
    <location>
        <begin position="385"/>
        <end position="400"/>
    </location>
</feature>
<feature type="region of interest" description="Disordered" evidence="1">
    <location>
        <begin position="663"/>
        <end position="682"/>
    </location>
</feature>
<feature type="region of interest" description="Disordered" evidence="1">
    <location>
        <begin position="1290"/>
        <end position="1687"/>
    </location>
</feature>
<feature type="compositionally biased region" description="Low complexity" evidence="1">
    <location>
        <begin position="171"/>
        <end position="194"/>
    </location>
</feature>
<feature type="compositionally biased region" description="Basic and acidic residues" evidence="1">
    <location>
        <begin position="601"/>
        <end position="610"/>
    </location>
</feature>
<feature type="compositionally biased region" description="Low complexity" evidence="1">
    <location>
        <begin position="1304"/>
        <end position="1325"/>
    </location>
</feature>
<feature type="compositionally biased region" description="Polar residues" evidence="1">
    <location>
        <begin position="1647"/>
        <end position="1659"/>
    </location>
</feature>
<feature type="compositionally biased region" description="Basic and acidic residues" evidence="1">
    <location>
        <begin position="492"/>
        <end position="509"/>
    </location>
</feature>
<reference evidence="3" key="1">
    <citation type="submission" date="2013-09" db="EMBL/GenBank/DDBJ databases">
        <title>The Genome Sequence of Anopheles maculatus species B.</title>
        <authorList>
            <consortium name="The Broad Institute Genomics Platform"/>
            <person name="Neafsey D.E."/>
            <person name="Besansky N."/>
            <person name="Howell P."/>
            <person name="Walton C."/>
            <person name="Young S.K."/>
            <person name="Zeng Q."/>
            <person name="Gargeya S."/>
            <person name="Fitzgerald M."/>
            <person name="Haas B."/>
            <person name="Abouelleil A."/>
            <person name="Allen A.W."/>
            <person name="Alvarado L."/>
            <person name="Arachchi H.M."/>
            <person name="Berlin A.M."/>
            <person name="Chapman S.B."/>
            <person name="Gainer-Dewar J."/>
            <person name="Goldberg J."/>
            <person name="Griggs A."/>
            <person name="Gujja S."/>
            <person name="Hansen M."/>
            <person name="Howarth C."/>
            <person name="Imamovic A."/>
            <person name="Ireland A."/>
            <person name="Larimer J."/>
            <person name="McCowan C."/>
            <person name="Murphy C."/>
            <person name="Pearson M."/>
            <person name="Poon T.W."/>
            <person name="Priest M."/>
            <person name="Roberts A."/>
            <person name="Saif S."/>
            <person name="Shea T."/>
            <person name="Sisk P."/>
            <person name="Sykes S."/>
            <person name="Wortman J."/>
            <person name="Nusbaum C."/>
            <person name="Birren B."/>
        </authorList>
    </citation>
    <scope>NUCLEOTIDE SEQUENCE [LARGE SCALE GENOMIC DNA]</scope>
    <source>
        <strain evidence="3">maculatus3</strain>
    </source>
</reference>
<organism evidence="2 3">
    <name type="scientific">Anopheles maculatus</name>
    <dbReference type="NCBI Taxonomy" id="74869"/>
    <lineage>
        <taxon>Eukaryota</taxon>
        <taxon>Metazoa</taxon>
        <taxon>Ecdysozoa</taxon>
        <taxon>Arthropoda</taxon>
        <taxon>Hexapoda</taxon>
        <taxon>Insecta</taxon>
        <taxon>Pterygota</taxon>
        <taxon>Neoptera</taxon>
        <taxon>Endopterygota</taxon>
        <taxon>Diptera</taxon>
        <taxon>Nematocera</taxon>
        <taxon>Culicoidea</taxon>
        <taxon>Culicidae</taxon>
        <taxon>Anophelinae</taxon>
        <taxon>Anopheles</taxon>
        <taxon>Anopheles maculatus group</taxon>
    </lineage>
</organism>
<protein>
    <submittedName>
        <fullName evidence="2">Uncharacterized protein</fullName>
    </submittedName>
</protein>
<feature type="compositionally biased region" description="Basic and acidic residues" evidence="1">
    <location>
        <begin position="560"/>
        <end position="572"/>
    </location>
</feature>
<feature type="compositionally biased region" description="Acidic residues" evidence="1">
    <location>
        <begin position="195"/>
        <end position="205"/>
    </location>
</feature>
<dbReference type="EnsemblMetazoa" id="AMAM016231-RA">
    <property type="protein sequence ID" value="AMAM016231-PA"/>
    <property type="gene ID" value="AMAM016231"/>
</dbReference>
<feature type="compositionally biased region" description="Polar residues" evidence="1">
    <location>
        <begin position="1607"/>
        <end position="1621"/>
    </location>
</feature>
<feature type="compositionally biased region" description="Low complexity" evidence="1">
    <location>
        <begin position="1339"/>
        <end position="1348"/>
    </location>
</feature>
<feature type="compositionally biased region" description="Basic and acidic residues" evidence="1">
    <location>
        <begin position="628"/>
        <end position="637"/>
    </location>
</feature>
<feature type="region of interest" description="Disordered" evidence="1">
    <location>
        <begin position="786"/>
        <end position="811"/>
    </location>
</feature>
<feature type="region of interest" description="Disordered" evidence="1">
    <location>
        <begin position="710"/>
        <end position="745"/>
    </location>
</feature>
<feature type="compositionally biased region" description="Low complexity" evidence="1">
    <location>
        <begin position="1628"/>
        <end position="1638"/>
    </location>
</feature>
<feature type="region of interest" description="Disordered" evidence="1">
    <location>
        <begin position="1123"/>
        <end position="1194"/>
    </location>
</feature>
<sequence>TRQKDSAEPLPSKVDAKLASSSARNKSKERSTVADKQQQQQPPVSGTTASTVRSSKEQKDRAKDDGTPPVPVNAEKATKLSKDAKQKRDTQPEIFAYVPQRQAAKKAAEHIKSGLGKPSGADQTPTAVVSDEKVSLQAATAVPPPSKAGSKIAGKGKDDRKSTATGGGSSSSGSSSSSGGSSSSSCSSSSSSGSESEDDEEEEQVEATSPTLGKKAATPANRARAVPPTAKGKQQRSTATAARQDVLPFLDKGTARSVSESSSSSSSSSSSGSSSDSDSDTSSSNQSSADEATEEPPVVPAAAAATGRNRRKSVSVAASVKQQDSVSPKKPSVPSNAAIGRKGTTGRKPSTTTTATSSNSDEVDDTKEQHSTPGSKPASGAGVGKGKEATAVRGSGKESKQQPPAKSNADDESSRLSASNVPAGGGEKPLGNRRNSYQPPALLAVANETTPLKRGGRRQSVFVGASDIEEKQRKSSIVAADVPSGRNAGRRKVSEMVEAEKPDAKKAEPSEVTISSETTAPASEDTITAKRPISGSPVARKRRSPKMASSETDPTVSAAEAKERMKESETELKASQTTVDSKCLVGSGSDAISLLTDEDSADQRKAKEKLPSATATSSPVDTSSDVVMKAEESKVEPTSKSVEIISLVDDSRSNDDVVVIEDASNEAKVEQKPPEELDAASSSCLDRAALESEAETKTPNLFDAKPSVESVSMLKDSHPSALDVKEDESSGKPSVSAAVEQVPSLPSAIVEQPSFDSSTSSLQLNNNSGTAFGGDTTSSSICDASGFGPANNTAAKDDGTGAGAGGGLLTNSDTGTPSIFDLLLPQDSSVTDDTFELNQSLNFPFMEDCKEDTQRETLNLVEKLRQKYKKSHGTANSNATPIIPGSDPLKSLADVGLQGGKKDNDMMMLDGGAVVTAQTTQSPLLVPDFVAERPPKQDGSAGGLPLGSATTFADALLGGKDKLQPELEYGAFNKFHSATSDQSPLGQLPPSMQQPGGMQPVAVQQPTQQQPQPTNQLQPIGQQSQPQLGNKSAKEDRLDHLASRPSDERWVPPSSIAPAVSTTAPSMLHPHAPLPTSVGSSVLGGNTVSTAQLAQNCMEAARMLNSHQTNNNNNVNALDSEKTTHGAAAGPATGGGLFDGGALTNHLHPTMQQQPLGGSNDLNHHHHHQQQQQQQQQQHHHMHNSLPGLDFMQGMKVPNQNEATSMMLFDNLQQQQQQRQQQQHQSPQPPVVGRRGGWNQPNDGLSSIDQQQQQKKQHECAVMQEKENLLLQKQQQQQQQHRKLNDLNSFMDIQNTPNSGQPINNSSSTGTSNSVNAMQQQQQQQPYGFASSDTHPAHHQQQQQQQQHYPGAVSLFPPASVPVPFPSPGAGLYPPNFGNAGYQQPTPPQTTVPNAGKPHQHQHHAAPGSGLGSGVPPMTHHGMGLSGEAMVSPHRGAQTQTGGPQQQKQMDQMSSPLGGMAVSPNKQQSRQPTPTEQQNNYLLNSGGGGNGGTSSGGSTPRTPQHRRTPQRHNHQLQQPDVVGMDMLVGVGHSNAKKSPTKSSRSSSRIQNQQQQQQQQPPPHLQQHHPAHHHHHHHPLLMSDSNGGGAGSALAGMVHPMGGHQLKSPPSLTAPGTKSLSPGKSPKTAAAAVSAASSVYELQKAIGGSNSLVPPSLSSTGKGGPKGETTATGKPGRGRGRGRGRPPG</sequence>
<feature type="compositionally biased region" description="Basic and acidic residues" evidence="1">
    <location>
        <begin position="76"/>
        <end position="91"/>
    </location>
</feature>
<keyword evidence="3" id="KW-1185">Reference proteome</keyword>
<feature type="compositionally biased region" description="Basic and acidic residues" evidence="1">
    <location>
        <begin position="715"/>
        <end position="730"/>
    </location>
</feature>
<evidence type="ECO:0000313" key="3">
    <source>
        <dbReference type="Proteomes" id="UP000075901"/>
    </source>
</evidence>
<feature type="compositionally biased region" description="Polar residues" evidence="1">
    <location>
        <begin position="1150"/>
        <end position="1161"/>
    </location>
</feature>
<dbReference type="VEuPathDB" id="VectorBase:AMAM016231"/>
<feature type="region of interest" description="Disordered" evidence="1">
    <location>
        <begin position="1212"/>
        <end position="1259"/>
    </location>
</feature>
<feature type="compositionally biased region" description="Basic residues" evidence="1">
    <location>
        <begin position="1503"/>
        <end position="1514"/>
    </location>
</feature>
<reference evidence="2" key="2">
    <citation type="submission" date="2020-05" db="UniProtKB">
        <authorList>
            <consortium name="EnsemblMetazoa"/>
        </authorList>
    </citation>
    <scope>IDENTIFICATION</scope>
    <source>
        <strain evidence="2">maculatus3</strain>
    </source>
</reference>
<proteinExistence type="predicted"/>
<feature type="compositionally biased region" description="Gly residues" evidence="1">
    <location>
        <begin position="1485"/>
        <end position="1495"/>
    </location>
</feature>
<feature type="compositionally biased region" description="Low complexity" evidence="1">
    <location>
        <begin position="1213"/>
        <end position="1226"/>
    </location>
</feature>
<feature type="compositionally biased region" description="Polar residues" evidence="1">
    <location>
        <begin position="34"/>
        <end position="53"/>
    </location>
</feature>
<feature type="compositionally biased region" description="Low complexity" evidence="1">
    <location>
        <begin position="325"/>
        <end position="358"/>
    </location>
</feature>
<feature type="compositionally biased region" description="Low complexity" evidence="1">
    <location>
        <begin position="1520"/>
        <end position="1531"/>
    </location>
</feature>
<evidence type="ECO:0000256" key="1">
    <source>
        <dbReference type="SAM" id="MobiDB-lite"/>
    </source>
</evidence>
<name>A0A182SYW8_9DIPT</name>
<feature type="compositionally biased region" description="Polar residues" evidence="1">
    <location>
        <begin position="1290"/>
        <end position="1303"/>
    </location>
</feature>
<feature type="compositionally biased region" description="Low complexity" evidence="1">
    <location>
        <begin position="1542"/>
        <end position="1558"/>
    </location>
</feature>
<accession>A0A182SYW8</accession>
<feature type="compositionally biased region" description="Basic and acidic residues" evidence="1">
    <location>
        <begin position="665"/>
        <end position="675"/>
    </location>
</feature>
<evidence type="ECO:0000313" key="2">
    <source>
        <dbReference type="EnsemblMetazoa" id="AMAM016231-PA"/>
    </source>
</evidence>
<feature type="compositionally biased region" description="Low complexity" evidence="1">
    <location>
        <begin position="1438"/>
        <end position="1456"/>
    </location>
</feature>
<dbReference type="Proteomes" id="UP000075901">
    <property type="component" value="Unassembled WGS sequence"/>
</dbReference>
<feature type="compositionally biased region" description="Polar residues" evidence="1">
    <location>
        <begin position="1464"/>
        <end position="1483"/>
    </location>
</feature>
<feature type="compositionally biased region" description="Low complexity" evidence="1">
    <location>
        <begin position="982"/>
        <end position="1029"/>
    </location>
</feature>
<feature type="compositionally biased region" description="Basic residues" evidence="1">
    <location>
        <begin position="1565"/>
        <end position="1578"/>
    </location>
</feature>